<feature type="compositionally biased region" description="Polar residues" evidence="1">
    <location>
        <begin position="322"/>
        <end position="342"/>
    </location>
</feature>
<evidence type="ECO:0000256" key="1">
    <source>
        <dbReference type="SAM" id="MobiDB-lite"/>
    </source>
</evidence>
<reference evidence="3 4" key="1">
    <citation type="submission" date="2021-06" db="EMBL/GenBank/DDBJ databases">
        <title>Caerostris darwini draft genome.</title>
        <authorList>
            <person name="Kono N."/>
            <person name="Arakawa K."/>
        </authorList>
    </citation>
    <scope>NUCLEOTIDE SEQUENCE [LARGE SCALE GENOMIC DNA]</scope>
</reference>
<keyword evidence="4" id="KW-1185">Reference proteome</keyword>
<keyword evidence="2" id="KW-0472">Membrane</keyword>
<gene>
    <name evidence="3" type="ORF">CDAR_119621</name>
</gene>
<keyword evidence="2" id="KW-1133">Transmembrane helix</keyword>
<keyword evidence="2" id="KW-0812">Transmembrane</keyword>
<dbReference type="Proteomes" id="UP001054837">
    <property type="component" value="Unassembled WGS sequence"/>
</dbReference>
<proteinExistence type="predicted"/>
<feature type="region of interest" description="Disordered" evidence="1">
    <location>
        <begin position="322"/>
        <end position="359"/>
    </location>
</feature>
<evidence type="ECO:0000256" key="2">
    <source>
        <dbReference type="SAM" id="Phobius"/>
    </source>
</evidence>
<comment type="caution">
    <text evidence="3">The sequence shown here is derived from an EMBL/GenBank/DDBJ whole genome shotgun (WGS) entry which is preliminary data.</text>
</comment>
<organism evidence="3 4">
    <name type="scientific">Caerostris darwini</name>
    <dbReference type="NCBI Taxonomy" id="1538125"/>
    <lineage>
        <taxon>Eukaryota</taxon>
        <taxon>Metazoa</taxon>
        <taxon>Ecdysozoa</taxon>
        <taxon>Arthropoda</taxon>
        <taxon>Chelicerata</taxon>
        <taxon>Arachnida</taxon>
        <taxon>Araneae</taxon>
        <taxon>Araneomorphae</taxon>
        <taxon>Entelegynae</taxon>
        <taxon>Araneoidea</taxon>
        <taxon>Araneidae</taxon>
        <taxon>Caerostris</taxon>
    </lineage>
</organism>
<dbReference type="AlphaFoldDB" id="A0AAV4PNE4"/>
<evidence type="ECO:0000313" key="3">
    <source>
        <dbReference type="EMBL" id="GIX97445.1"/>
    </source>
</evidence>
<feature type="transmembrane region" description="Helical" evidence="2">
    <location>
        <begin position="23"/>
        <end position="44"/>
    </location>
</feature>
<evidence type="ECO:0000313" key="4">
    <source>
        <dbReference type="Proteomes" id="UP001054837"/>
    </source>
</evidence>
<protein>
    <submittedName>
        <fullName evidence="3">Uncharacterized protein</fullName>
    </submittedName>
</protein>
<accession>A0AAV4PNE4</accession>
<dbReference type="EMBL" id="BPLQ01003037">
    <property type="protein sequence ID" value="GIX97445.1"/>
    <property type="molecule type" value="Genomic_DNA"/>
</dbReference>
<name>A0AAV4PNE4_9ARAC</name>
<sequence>MAKSYSLKRMICPLKPEKVPRQFVSFMYMVFFICILILIGFYSLPLYSNSSTMKPLNGNLMPTPENAPDSYQAFLEDIFTNDVFEDTPKTLFSPFIRDIPAANTLDGLVNHIESTVDKHQETQESPLNDAINKNEKSIGIQTTLSTEGKSIREFLTQRKGNKFTGNIDTQNENEISTAYRDNELTINSATHTDNKKSDVISDTPNEIEKSAANTWITKDSRIYSKDESTANVRTHSEDTSITNLKTYNKDLSASNVRTHDISTVNFKTYNDDISSNARTHDISTVNLKTYKDDISSNARTYSEDISSVNLKTHKEDISTRSFEMNSNDKSTSNTATELTSNEETTHKEKLSPVDNTPNQSTTIVKENAFINSTEEDFLVYSKNCKIPNIDPYHPSIIKLVKETPPLICKVSKNILLKHSISNVNNLFT</sequence>